<reference evidence="1" key="1">
    <citation type="submission" date="2018-05" db="EMBL/GenBank/DDBJ databases">
        <authorList>
            <person name="Lanie J.A."/>
            <person name="Ng W.-L."/>
            <person name="Kazmierczak K.M."/>
            <person name="Andrzejewski T.M."/>
            <person name="Davidsen T.M."/>
            <person name="Wayne K.J."/>
            <person name="Tettelin H."/>
            <person name="Glass J.I."/>
            <person name="Rusch D."/>
            <person name="Podicherti R."/>
            <person name="Tsui H.-C.T."/>
            <person name="Winkler M.E."/>
        </authorList>
    </citation>
    <scope>NUCLEOTIDE SEQUENCE</scope>
</reference>
<sequence length="144" mass="16473">GTLMDESMRDFLCDIGVDEIILNPPATGFHQLYKIEMIKKKMKVSVNIPLLPYHCPVTLENLKFFEDSGISTLILPYTEIYSLQGLKKLEHALYAWGMEDIEIDQSDPNCWVVDDQGMADTILDAAKQYTYSVLVKRKQVLIDK</sequence>
<gene>
    <name evidence="1" type="ORF">METZ01_LOCUS338083</name>
</gene>
<dbReference type="AlphaFoldDB" id="A0A382QI79"/>
<feature type="non-terminal residue" evidence="1">
    <location>
        <position position="1"/>
    </location>
</feature>
<organism evidence="1">
    <name type="scientific">marine metagenome</name>
    <dbReference type="NCBI Taxonomy" id="408172"/>
    <lineage>
        <taxon>unclassified sequences</taxon>
        <taxon>metagenomes</taxon>
        <taxon>ecological metagenomes</taxon>
    </lineage>
</organism>
<protein>
    <submittedName>
        <fullName evidence="1">Uncharacterized protein</fullName>
    </submittedName>
</protein>
<proteinExistence type="predicted"/>
<accession>A0A382QI79</accession>
<evidence type="ECO:0000313" key="1">
    <source>
        <dbReference type="EMBL" id="SVC85229.1"/>
    </source>
</evidence>
<dbReference type="EMBL" id="UINC01114723">
    <property type="protein sequence ID" value="SVC85229.1"/>
    <property type="molecule type" value="Genomic_DNA"/>
</dbReference>
<name>A0A382QI79_9ZZZZ</name>